<dbReference type="InterPro" id="IPR050562">
    <property type="entry name" value="FAD_mOase_fung"/>
</dbReference>
<comment type="similarity">
    <text evidence="2">Belongs to the paxM FAD-dependent monooxygenase family.</text>
</comment>
<evidence type="ECO:0000256" key="7">
    <source>
        <dbReference type="SAM" id="Phobius"/>
    </source>
</evidence>
<evidence type="ECO:0000313" key="9">
    <source>
        <dbReference type="EMBL" id="CAH0057356.1"/>
    </source>
</evidence>
<keyword evidence="3" id="KW-0285">Flavoprotein</keyword>
<comment type="cofactor">
    <cofactor evidence="1">
        <name>FAD</name>
        <dbReference type="ChEBI" id="CHEBI:57692"/>
    </cofactor>
</comment>
<dbReference type="GO" id="GO:0004497">
    <property type="term" value="F:monooxygenase activity"/>
    <property type="evidence" value="ECO:0007669"/>
    <property type="project" value="UniProtKB-KW"/>
</dbReference>
<reference evidence="10" key="1">
    <citation type="submission" date="2019-06" db="EMBL/GenBank/DDBJ databases">
        <authorList>
            <person name="Broberg M."/>
        </authorList>
    </citation>
    <scope>NUCLEOTIDE SEQUENCE [LARGE SCALE GENOMIC DNA]</scope>
</reference>
<feature type="domain" description="FAD-binding" evidence="8">
    <location>
        <begin position="7"/>
        <end position="348"/>
    </location>
</feature>
<keyword evidence="7" id="KW-0472">Membrane</keyword>
<feature type="transmembrane region" description="Helical" evidence="7">
    <location>
        <begin position="521"/>
        <end position="537"/>
    </location>
</feature>
<evidence type="ECO:0000256" key="1">
    <source>
        <dbReference type="ARBA" id="ARBA00001974"/>
    </source>
</evidence>
<keyword evidence="7" id="KW-0812">Transmembrane</keyword>
<dbReference type="PANTHER" id="PTHR47356">
    <property type="entry name" value="FAD-DEPENDENT MONOOXYGENASE ASQG-RELATED"/>
    <property type="match status" value="1"/>
</dbReference>
<keyword evidence="6" id="KW-0503">Monooxygenase</keyword>
<dbReference type="AlphaFoldDB" id="A0A9N9ZKX0"/>
<evidence type="ECO:0000256" key="6">
    <source>
        <dbReference type="ARBA" id="ARBA00023033"/>
    </source>
</evidence>
<dbReference type="EMBL" id="CABFOC020000074">
    <property type="protein sequence ID" value="CAH0057356.1"/>
    <property type="molecule type" value="Genomic_DNA"/>
</dbReference>
<dbReference type="Proteomes" id="UP000775872">
    <property type="component" value="Unassembled WGS sequence"/>
</dbReference>
<evidence type="ECO:0000256" key="4">
    <source>
        <dbReference type="ARBA" id="ARBA00022827"/>
    </source>
</evidence>
<dbReference type="OrthoDB" id="16820at2759"/>
<proteinExistence type="inferred from homology"/>
<feature type="transmembrane region" description="Helical" evidence="7">
    <location>
        <begin position="549"/>
        <end position="574"/>
    </location>
</feature>
<reference evidence="9 10" key="2">
    <citation type="submission" date="2021-10" db="EMBL/GenBank/DDBJ databases">
        <authorList>
            <person name="Piombo E."/>
        </authorList>
    </citation>
    <scope>NUCLEOTIDE SEQUENCE [LARGE SCALE GENOMIC DNA]</scope>
</reference>
<keyword evidence="10" id="KW-1185">Reference proteome</keyword>
<evidence type="ECO:0000256" key="3">
    <source>
        <dbReference type="ARBA" id="ARBA00022630"/>
    </source>
</evidence>
<dbReference type="InterPro" id="IPR036188">
    <property type="entry name" value="FAD/NAD-bd_sf"/>
</dbReference>
<evidence type="ECO:0000256" key="5">
    <source>
        <dbReference type="ARBA" id="ARBA00023002"/>
    </source>
</evidence>
<dbReference type="PRINTS" id="PR00420">
    <property type="entry name" value="RNGMNOXGNASE"/>
</dbReference>
<evidence type="ECO:0000259" key="8">
    <source>
        <dbReference type="Pfam" id="PF01494"/>
    </source>
</evidence>
<accession>A0A9N9ZKX0</accession>
<evidence type="ECO:0000256" key="2">
    <source>
        <dbReference type="ARBA" id="ARBA00007992"/>
    </source>
</evidence>
<feature type="transmembrane region" description="Helical" evidence="7">
    <location>
        <begin position="595"/>
        <end position="617"/>
    </location>
</feature>
<feature type="transmembrane region" description="Helical" evidence="7">
    <location>
        <begin position="7"/>
        <end position="25"/>
    </location>
</feature>
<dbReference type="InterPro" id="IPR002938">
    <property type="entry name" value="FAD-bd"/>
</dbReference>
<keyword evidence="4" id="KW-0274">FAD</keyword>
<dbReference type="Gene3D" id="3.50.50.60">
    <property type="entry name" value="FAD/NAD(P)-binding domain"/>
    <property type="match status" value="1"/>
</dbReference>
<dbReference type="GO" id="GO:0071949">
    <property type="term" value="F:FAD binding"/>
    <property type="evidence" value="ECO:0007669"/>
    <property type="project" value="InterPro"/>
</dbReference>
<keyword evidence="5" id="KW-0560">Oxidoreductase</keyword>
<keyword evidence="7" id="KW-1133">Transmembrane helix</keyword>
<gene>
    <name evidence="9" type="ORF">CSOL1703_00007132</name>
</gene>
<dbReference type="SUPFAM" id="SSF51905">
    <property type="entry name" value="FAD/NAD(P)-binding domain"/>
    <property type="match status" value="1"/>
</dbReference>
<organism evidence="9 10">
    <name type="scientific">Clonostachys solani</name>
    <dbReference type="NCBI Taxonomy" id="160281"/>
    <lineage>
        <taxon>Eukaryota</taxon>
        <taxon>Fungi</taxon>
        <taxon>Dikarya</taxon>
        <taxon>Ascomycota</taxon>
        <taxon>Pezizomycotina</taxon>
        <taxon>Sordariomycetes</taxon>
        <taxon>Hypocreomycetidae</taxon>
        <taxon>Hypocreales</taxon>
        <taxon>Bionectriaceae</taxon>
        <taxon>Clonostachys</taxon>
    </lineage>
</organism>
<feature type="transmembrane region" description="Helical" evidence="7">
    <location>
        <begin position="721"/>
        <end position="741"/>
    </location>
</feature>
<sequence length="791" mass="87982">MEHTKDFKVIVVGGGVAGLTLALMLEKFDIDYVLLEARKEFAPQVGASIGMMPNGLLVLDQLGCYEDIEAKSLGYSFDDMHIRAPNGESLVCNRYMVSHLLKRHGYPMMFFDRQWLLQVLHNRVQYKDRLLVEHRVSRVKVSNSGVQVSTDNGKTFSGSIVLGVDGVYSNVRREMRRVANEVQPGYFPPADEDNATCNYQCIFGISKDVVGLPDNEQCLVTGEGRSFLVMSGPEQRVYWFFFNRIPEPKHGDEIPKYTRQDEAKLVKKSCHLPITEKVTFGDLYAKKISSTLTPLHEFVFQKWFFQRILLMGDSVHKPNPISAMGGNGAIETVTDFMNSLLELRDARKHGLQNLTTEEIAQLFAKVQETRMKRSEETIKNAHEMQSLFALEKPTLAKLAIQYMGSRLAPDDGMLQQLAGPVIGSTKLKQLPVPSRPRAMPFDHELPGQPKGTKHAVRLSTILTIYAILLLLVSFKGTSVMFNSITDKESRLSLLERAWSGRRTIVEGYQAATGDSMAKLQPIYLVSQLISPLLIYTIEGYRSSNFGSALVFPSIFTSGMLVFGISGIAPVHAILCSWNSHTTPVNRFVPLCVAKVLVPLLTAGYILPSLMMFLLPISSPGWEVYGVWKFPPLFFSSLTAIVVLAVRLWQLNKHSTVEGQEAINRELESYQNRDLPVLKSAYEYAFATQATAHLATLAYGHSLGLPLFGIDFTALGLNKGPLNSDIVLASLSILGYCLYAVWDLRRAGYIRTDQAIKASLCTISGSFVVGPGAAWAGLWSWRESIIADLSKA</sequence>
<dbReference type="Pfam" id="PF01494">
    <property type="entry name" value="FAD_binding_3"/>
    <property type="match status" value="1"/>
</dbReference>
<evidence type="ECO:0000313" key="10">
    <source>
        <dbReference type="Proteomes" id="UP000775872"/>
    </source>
</evidence>
<comment type="caution">
    <text evidence="9">The sequence shown here is derived from an EMBL/GenBank/DDBJ whole genome shotgun (WGS) entry which is preliminary data.</text>
</comment>
<feature type="transmembrane region" description="Helical" evidence="7">
    <location>
        <begin position="455"/>
        <end position="474"/>
    </location>
</feature>
<name>A0A9N9ZKX0_9HYPO</name>
<feature type="transmembrane region" description="Helical" evidence="7">
    <location>
        <begin position="629"/>
        <end position="648"/>
    </location>
</feature>
<dbReference type="PANTHER" id="PTHR47356:SF2">
    <property type="entry name" value="FAD-BINDING DOMAIN-CONTAINING PROTEIN-RELATED"/>
    <property type="match status" value="1"/>
</dbReference>
<protein>
    <recommendedName>
        <fullName evidence="8">FAD-binding domain-containing protein</fullName>
    </recommendedName>
</protein>